<dbReference type="OrthoDB" id="742238at2"/>
<organism evidence="5 6">
    <name type="scientific">Sphingobacterium yanglingense</name>
    <dbReference type="NCBI Taxonomy" id="1437280"/>
    <lineage>
        <taxon>Bacteria</taxon>
        <taxon>Pseudomonadati</taxon>
        <taxon>Bacteroidota</taxon>
        <taxon>Sphingobacteriia</taxon>
        <taxon>Sphingobacteriales</taxon>
        <taxon>Sphingobacteriaceae</taxon>
        <taxon>Sphingobacterium</taxon>
    </lineage>
</organism>
<proteinExistence type="predicted"/>
<accession>A0A4R6WMA6</accession>
<gene>
    <name evidence="5" type="ORF">CLV99_1613</name>
</gene>
<dbReference type="InterPro" id="IPR036388">
    <property type="entry name" value="WH-like_DNA-bd_sf"/>
</dbReference>
<name>A0A4R6WMA6_9SPHI</name>
<sequence length="346" mass="39538">MNKTASEFLRTIEISDFSSTPKYQQLADAVIEGIKNNYLEKEAPLNSINELSTYLDISRDTVEKAYKLLKAKGIITSSPGKGYFVATTDLKRRIRIAFLLNKLSAHKKIVYDAFSQEIVEIASIDLFVYNSDVSYLRSLLTNLTKIYDYYVIFPHFKEGRDRAPEVISKLIPIEKLLVLGKNLPEIQGEYPAVFENYEADIYSALEKALPELSKYHSLKLIFPDHSDYPKAIIKGFYKFCQQYAFDHLLVSELEKEKIENGTCYINLEEADLVKLLDKVIQTKQSIGKEVGIISYNETPLKKFILDGITTISTDFEFMGKTAAQLIKENSKQHIEAPFYLTLRSSI</sequence>
<keyword evidence="3" id="KW-0804">Transcription</keyword>
<comment type="caution">
    <text evidence="5">The sequence shown here is derived from an EMBL/GenBank/DDBJ whole genome shotgun (WGS) entry which is preliminary data.</text>
</comment>
<dbReference type="PANTHER" id="PTHR38445:SF10">
    <property type="entry name" value="GNTR-FAMILY TRANSCRIPTIONAL REGULATOR"/>
    <property type="match status" value="1"/>
</dbReference>
<evidence type="ECO:0000259" key="4">
    <source>
        <dbReference type="PROSITE" id="PS50949"/>
    </source>
</evidence>
<dbReference type="RefSeq" id="WP_133583900.1">
    <property type="nucleotide sequence ID" value="NZ_SNYV01000011.1"/>
</dbReference>
<dbReference type="GO" id="GO:0003700">
    <property type="term" value="F:DNA-binding transcription factor activity"/>
    <property type="evidence" value="ECO:0007669"/>
    <property type="project" value="InterPro"/>
</dbReference>
<dbReference type="EMBL" id="SNYV01000011">
    <property type="protein sequence ID" value="TDQ80157.1"/>
    <property type="molecule type" value="Genomic_DNA"/>
</dbReference>
<dbReference type="GO" id="GO:0003677">
    <property type="term" value="F:DNA binding"/>
    <property type="evidence" value="ECO:0007669"/>
    <property type="project" value="UniProtKB-KW"/>
</dbReference>
<evidence type="ECO:0000313" key="5">
    <source>
        <dbReference type="EMBL" id="TDQ80157.1"/>
    </source>
</evidence>
<dbReference type="SUPFAM" id="SSF53822">
    <property type="entry name" value="Periplasmic binding protein-like I"/>
    <property type="match status" value="1"/>
</dbReference>
<keyword evidence="2" id="KW-0238">DNA-binding</keyword>
<feature type="domain" description="HTH gntR-type" evidence="4">
    <location>
        <begin position="20"/>
        <end position="88"/>
    </location>
</feature>
<reference evidence="5 6" key="1">
    <citation type="submission" date="2019-03" db="EMBL/GenBank/DDBJ databases">
        <title>Genomic Encyclopedia of Archaeal and Bacterial Type Strains, Phase II (KMG-II): from individual species to whole genera.</title>
        <authorList>
            <person name="Goeker M."/>
        </authorList>
    </citation>
    <scope>NUCLEOTIDE SEQUENCE [LARGE SCALE GENOMIC DNA]</scope>
    <source>
        <strain evidence="5 6">DSM 28353</strain>
    </source>
</reference>
<dbReference type="Gene3D" id="1.10.10.10">
    <property type="entry name" value="Winged helix-like DNA-binding domain superfamily/Winged helix DNA-binding domain"/>
    <property type="match status" value="1"/>
</dbReference>
<dbReference type="InterPro" id="IPR028082">
    <property type="entry name" value="Peripla_BP_I"/>
</dbReference>
<evidence type="ECO:0000256" key="3">
    <source>
        <dbReference type="ARBA" id="ARBA00023163"/>
    </source>
</evidence>
<dbReference type="PANTHER" id="PTHR38445">
    <property type="entry name" value="HTH-TYPE TRANSCRIPTIONAL REPRESSOR YTRA"/>
    <property type="match status" value="1"/>
</dbReference>
<keyword evidence="6" id="KW-1185">Reference proteome</keyword>
<evidence type="ECO:0000256" key="1">
    <source>
        <dbReference type="ARBA" id="ARBA00023015"/>
    </source>
</evidence>
<evidence type="ECO:0000256" key="2">
    <source>
        <dbReference type="ARBA" id="ARBA00023125"/>
    </source>
</evidence>
<evidence type="ECO:0000313" key="6">
    <source>
        <dbReference type="Proteomes" id="UP000295292"/>
    </source>
</evidence>
<dbReference type="SMART" id="SM00345">
    <property type="entry name" value="HTH_GNTR"/>
    <property type="match status" value="1"/>
</dbReference>
<dbReference type="SUPFAM" id="SSF46785">
    <property type="entry name" value="Winged helix' DNA-binding domain"/>
    <property type="match status" value="1"/>
</dbReference>
<dbReference type="Pfam" id="PF00392">
    <property type="entry name" value="GntR"/>
    <property type="match status" value="1"/>
</dbReference>
<dbReference type="Proteomes" id="UP000295292">
    <property type="component" value="Unassembled WGS sequence"/>
</dbReference>
<dbReference type="PROSITE" id="PS50949">
    <property type="entry name" value="HTH_GNTR"/>
    <property type="match status" value="1"/>
</dbReference>
<protein>
    <submittedName>
        <fullName evidence="5">Regulatory GntR family protein</fullName>
    </submittedName>
</protein>
<dbReference type="InterPro" id="IPR000524">
    <property type="entry name" value="Tscrpt_reg_HTH_GntR"/>
</dbReference>
<dbReference type="AlphaFoldDB" id="A0A4R6WMA6"/>
<dbReference type="Gene3D" id="3.40.50.2300">
    <property type="match status" value="2"/>
</dbReference>
<dbReference type="CDD" id="cd07377">
    <property type="entry name" value="WHTH_GntR"/>
    <property type="match status" value="1"/>
</dbReference>
<dbReference type="InterPro" id="IPR036390">
    <property type="entry name" value="WH_DNA-bd_sf"/>
</dbReference>
<keyword evidence="1" id="KW-0805">Transcription regulation</keyword>